<dbReference type="Proteomes" id="UP000186079">
    <property type="component" value="Unassembled WGS sequence"/>
</dbReference>
<evidence type="ECO:0000313" key="2">
    <source>
        <dbReference type="EMBL" id="SIR04127.1"/>
    </source>
</evidence>
<evidence type="ECO:0008006" key="4">
    <source>
        <dbReference type="Google" id="ProtNLM"/>
    </source>
</evidence>
<evidence type="ECO:0000313" key="3">
    <source>
        <dbReference type="Proteomes" id="UP000186079"/>
    </source>
</evidence>
<reference evidence="2 3" key="1">
    <citation type="submission" date="2017-01" db="EMBL/GenBank/DDBJ databases">
        <authorList>
            <person name="Mah S.A."/>
            <person name="Swanson W.J."/>
            <person name="Moy G.W."/>
            <person name="Vacquier V.D."/>
        </authorList>
    </citation>
    <scope>NUCLEOTIDE SEQUENCE [LARGE SCALE GENOMIC DNA]</scope>
    <source>
        <strain evidence="2 3">ATCC 29606</strain>
    </source>
</reference>
<evidence type="ECO:0000256" key="1">
    <source>
        <dbReference type="SAM" id="MobiDB-lite"/>
    </source>
</evidence>
<sequence>MSIRARSIVWLLAVLTLAGCANPRWSDSDYRPLGEPQAAQRK</sequence>
<protein>
    <recommendedName>
        <fullName evidence="4">Type VI secretion protein</fullName>
    </recommendedName>
</protein>
<gene>
    <name evidence="2" type="ORF">SAMN05421672_113109</name>
</gene>
<dbReference type="PROSITE" id="PS51257">
    <property type="entry name" value="PROKAR_LIPOPROTEIN"/>
    <property type="match status" value="1"/>
</dbReference>
<accession>A0A1N6XPC9</accession>
<name>A0A1N6XPC9_9PSED</name>
<dbReference type="OrthoDB" id="7028762at2"/>
<organism evidence="2 3">
    <name type="scientific">Pseudomonas flexibilis</name>
    <dbReference type="NCBI Taxonomy" id="706570"/>
    <lineage>
        <taxon>Bacteria</taxon>
        <taxon>Pseudomonadati</taxon>
        <taxon>Pseudomonadota</taxon>
        <taxon>Gammaproteobacteria</taxon>
        <taxon>Pseudomonadales</taxon>
        <taxon>Pseudomonadaceae</taxon>
        <taxon>Pseudomonas</taxon>
    </lineage>
</organism>
<dbReference type="AlphaFoldDB" id="A0A1N6XPC9"/>
<dbReference type="RefSeq" id="WP_139182011.1">
    <property type="nucleotide sequence ID" value="NZ_FMUP01000002.1"/>
</dbReference>
<feature type="region of interest" description="Disordered" evidence="1">
    <location>
        <begin position="23"/>
        <end position="42"/>
    </location>
</feature>
<proteinExistence type="predicted"/>
<dbReference type="EMBL" id="FTMC01000013">
    <property type="protein sequence ID" value="SIR04127.1"/>
    <property type="molecule type" value="Genomic_DNA"/>
</dbReference>